<dbReference type="AlphaFoldDB" id="A0A2T1HPI4"/>
<reference evidence="3" key="1">
    <citation type="submission" date="2018-03" db="EMBL/GenBank/DDBJ databases">
        <authorList>
            <person name="Sun L."/>
            <person name="Liu H."/>
            <person name="Chen W."/>
            <person name="Huang K."/>
            <person name="Liu W."/>
            <person name="Gao X."/>
        </authorList>
    </citation>
    <scope>NUCLEOTIDE SEQUENCE [LARGE SCALE GENOMIC DNA]</scope>
    <source>
        <strain evidence="3">SH9</strain>
    </source>
</reference>
<name>A0A2T1HPI4_9HYPH</name>
<dbReference type="Gene3D" id="2.30.30.40">
    <property type="entry name" value="SH3 Domains"/>
    <property type="match status" value="1"/>
</dbReference>
<accession>A0A2T1HPI4</accession>
<evidence type="ECO:0000313" key="2">
    <source>
        <dbReference type="EMBL" id="PSC03439.1"/>
    </source>
</evidence>
<evidence type="ECO:0000313" key="3">
    <source>
        <dbReference type="Proteomes" id="UP000239772"/>
    </source>
</evidence>
<proteinExistence type="predicted"/>
<dbReference type="PANTHER" id="PTHR30305">
    <property type="entry name" value="PROTEIN YJDM-RELATED"/>
    <property type="match status" value="1"/>
</dbReference>
<organism evidence="2 3">
    <name type="scientific">Alsobacter soli</name>
    <dbReference type="NCBI Taxonomy" id="2109933"/>
    <lineage>
        <taxon>Bacteria</taxon>
        <taxon>Pseudomonadati</taxon>
        <taxon>Pseudomonadota</taxon>
        <taxon>Alphaproteobacteria</taxon>
        <taxon>Hyphomicrobiales</taxon>
        <taxon>Alsobacteraceae</taxon>
        <taxon>Alsobacter</taxon>
    </lineage>
</organism>
<dbReference type="Pfam" id="PF03831">
    <property type="entry name" value="YjdM"/>
    <property type="match status" value="1"/>
</dbReference>
<comment type="caution">
    <text evidence="2">The sequence shown here is derived from an EMBL/GenBank/DDBJ whole genome shotgun (WGS) entry which is preliminary data.</text>
</comment>
<dbReference type="Proteomes" id="UP000239772">
    <property type="component" value="Unassembled WGS sequence"/>
</dbReference>
<dbReference type="InterPro" id="IPR013988">
    <property type="entry name" value="YjdM_C"/>
</dbReference>
<dbReference type="OrthoDB" id="9810131at2"/>
<keyword evidence="3" id="KW-1185">Reference proteome</keyword>
<gene>
    <name evidence="2" type="ORF">SLNSH_18790</name>
</gene>
<feature type="domain" description="Protein YjdM C-terminal" evidence="1">
    <location>
        <begin position="8"/>
        <end position="74"/>
    </location>
</feature>
<evidence type="ECO:0000259" key="1">
    <source>
        <dbReference type="Pfam" id="PF03831"/>
    </source>
</evidence>
<protein>
    <submittedName>
        <fullName evidence="2">PhnA protein</fullName>
    </submittedName>
</protein>
<dbReference type="PANTHER" id="PTHR30305:SF3">
    <property type="entry name" value="PROTEIN YJDM"/>
    <property type="match status" value="1"/>
</dbReference>
<dbReference type="EMBL" id="PVZS01000025">
    <property type="protein sequence ID" value="PSC03439.1"/>
    <property type="molecule type" value="Genomic_DNA"/>
</dbReference>
<dbReference type="RefSeq" id="WP_106338715.1">
    <property type="nucleotide sequence ID" value="NZ_PVZS01000025.1"/>
</dbReference>
<sequence length="76" mass="8498">MSDDEVIVKDCNGTRLQNGDTVHVIKDLKVKGTSSTIKQGTKVKGIRLTDDPEHIECRVDNIKGLMLKTCFLKRVN</sequence>
<dbReference type="SUPFAM" id="SSF82057">
    <property type="entry name" value="Prokaryotic SH3-related domain"/>
    <property type="match status" value="1"/>
</dbReference>